<reference evidence="2" key="1">
    <citation type="journal article" date="2015" name="Nature">
        <title>Complex archaea that bridge the gap between prokaryotes and eukaryotes.</title>
        <authorList>
            <person name="Spang A."/>
            <person name="Saw J.H."/>
            <person name="Jorgensen S.L."/>
            <person name="Zaremba-Niedzwiedzka K."/>
            <person name="Martijn J."/>
            <person name="Lind A.E."/>
            <person name="van Eijk R."/>
            <person name="Schleper C."/>
            <person name="Guy L."/>
            <person name="Ettema T.J."/>
        </authorList>
    </citation>
    <scope>NUCLEOTIDE SEQUENCE</scope>
</reference>
<comment type="caution">
    <text evidence="2">The sequence shown here is derived from an EMBL/GenBank/DDBJ whole genome shotgun (WGS) entry which is preliminary data.</text>
</comment>
<dbReference type="NCBIfam" id="TIGR01641">
    <property type="entry name" value="phageSPP1_gp7"/>
    <property type="match status" value="1"/>
</dbReference>
<feature type="domain" description="Phage head morphogenesis" evidence="1">
    <location>
        <begin position="580"/>
        <end position="684"/>
    </location>
</feature>
<dbReference type="InterPro" id="IPR006944">
    <property type="entry name" value="Phage/GTA_portal"/>
</dbReference>
<dbReference type="Pfam" id="PF04233">
    <property type="entry name" value="Phage_Mu_F"/>
    <property type="match status" value="1"/>
</dbReference>
<protein>
    <recommendedName>
        <fullName evidence="1">Phage head morphogenesis domain-containing protein</fullName>
    </recommendedName>
</protein>
<sequence length="690" mass="78553">MIAQMINSIRFTAGLDPLDSKGFASRNLMTDFGSLLPVEVNDNPDYYRTVLGVYTAINVISQHISALRPMVGTEDSNRVFNEQTDRPQFSIFRKPNPWKTWGQFLNASLIHLLSTGETPWLLRDYSGFGKMIWPLVPLNFKVYGSSTQLYDHFGYVINGKEKRYEVDEILFIKFFDPKDELRGMSSIEAARDDINLDINVVTASQNIFDKGAIPSGLMSTNKVYGESAFQRFKEHVKDEHVGLDQFGKIMYLDGGWTFKPFSLPLKDLESIAQRKITFEHVATAFMVPPIFMGSFKETSRISNAAVQERLLWTNALKPIMDMFEGVITEFFLPLLVNTRSGFKFKFDVSDVSGLKEDPTIKSVRYDRAVKNGGATPNDYRTQVLGLPASTAKGMDDHYINGTPITQKGQDTTESVQLSTLENIKNTASKYLNPADIVSSAVAKVKQVTRNIVEEGKDYEKQDDLLSLLSIRRRIGGQFQKDLDKLFVRQLSEIVNSIKSQKDYVIKAIKIRISWVKWAKLFRELGVSYMERGIIEASTGYARPEALTVLVVTDKVVQTYLKERSVQYALWINETTRDSVDRIIQTGLKRGLTVNEIAALVNKEMKPQFISRAHKIARTETVSSTNYGRLETMKLNAFKFKKWNSQRDTDVRDEHKSLDGERRKVDDDFSNGIQFPNEPNCRCYLTNVKKL</sequence>
<dbReference type="Pfam" id="PF04860">
    <property type="entry name" value="Phage_portal"/>
    <property type="match status" value="1"/>
</dbReference>
<gene>
    <name evidence="2" type="ORF">LCGC14_0601930</name>
</gene>
<dbReference type="EMBL" id="LAZR01000969">
    <property type="protein sequence ID" value="KKN53496.1"/>
    <property type="molecule type" value="Genomic_DNA"/>
</dbReference>
<organism evidence="2">
    <name type="scientific">marine sediment metagenome</name>
    <dbReference type="NCBI Taxonomy" id="412755"/>
    <lineage>
        <taxon>unclassified sequences</taxon>
        <taxon>metagenomes</taxon>
        <taxon>ecological metagenomes</taxon>
    </lineage>
</organism>
<dbReference type="AlphaFoldDB" id="A0A0F9TWE4"/>
<evidence type="ECO:0000259" key="1">
    <source>
        <dbReference type="Pfam" id="PF04233"/>
    </source>
</evidence>
<accession>A0A0F9TWE4</accession>
<dbReference type="InterPro" id="IPR006528">
    <property type="entry name" value="Phage_head_morphogenesis_dom"/>
</dbReference>
<name>A0A0F9TWE4_9ZZZZ</name>
<evidence type="ECO:0000313" key="2">
    <source>
        <dbReference type="EMBL" id="KKN53496.1"/>
    </source>
</evidence>
<proteinExistence type="predicted"/>